<dbReference type="PATRIC" id="fig|741277.3.peg.3105"/>
<organism evidence="1 2">
    <name type="scientific">Fischerella thermalis JSC-11</name>
    <dbReference type="NCBI Taxonomy" id="741277"/>
    <lineage>
        <taxon>Bacteria</taxon>
        <taxon>Bacillati</taxon>
        <taxon>Cyanobacteriota</taxon>
        <taxon>Cyanophyceae</taxon>
        <taxon>Nostocales</taxon>
        <taxon>Hapalosiphonaceae</taxon>
        <taxon>Fischerella</taxon>
    </lineage>
</organism>
<evidence type="ECO:0000313" key="2">
    <source>
        <dbReference type="Proteomes" id="UP000004344"/>
    </source>
</evidence>
<comment type="caution">
    <text evidence="1">The sequence shown here is derived from an EMBL/GenBank/DDBJ whole genome shotgun (WGS) entry which is preliminary data.</text>
</comment>
<reference evidence="1 2" key="1">
    <citation type="submission" date="2011-09" db="EMBL/GenBank/DDBJ databases">
        <title>The draft genome of Fischerella sp. JSC-11.</title>
        <authorList>
            <consortium name="US DOE Joint Genome Institute (JGI-PGF)"/>
            <person name="Lucas S."/>
            <person name="Han J."/>
            <person name="Lapidus A."/>
            <person name="Cheng J.-F."/>
            <person name="Goodwin L."/>
            <person name="Pitluck S."/>
            <person name="Peters L."/>
            <person name="Land M.L."/>
            <person name="Hauser L."/>
            <person name="Sarkisova S."/>
            <person name="Bryant D.A."/>
            <person name="Brown I."/>
            <person name="Woyke T.J."/>
        </authorList>
    </citation>
    <scope>NUCLEOTIDE SEQUENCE [LARGE SCALE GENOMIC DNA]</scope>
    <source>
        <strain evidence="1 2">JSC-11</strain>
    </source>
</reference>
<dbReference type="EMBL" id="AGIZ01000012">
    <property type="protein sequence ID" value="EHC10132.1"/>
    <property type="molecule type" value="Genomic_DNA"/>
</dbReference>
<evidence type="ECO:0000313" key="1">
    <source>
        <dbReference type="EMBL" id="EHC10132.1"/>
    </source>
</evidence>
<proteinExistence type="predicted"/>
<gene>
    <name evidence="1" type="ORF">FJSC11DRAFT_3669</name>
</gene>
<sequence>MDSVNTKDHRAKRLNAIAQSQQCLLADYLPLDNFPTLAISRQKPQLLCLMRFMNVLFADKALNIDQLLIHNVTNTVYTLL</sequence>
<dbReference type="AlphaFoldDB" id="G6FXS0"/>
<protein>
    <submittedName>
        <fullName evidence="1">Uncharacterized protein</fullName>
    </submittedName>
</protein>
<keyword evidence="2" id="KW-1185">Reference proteome</keyword>
<name>G6FXS0_9CYAN</name>
<accession>G6FXS0</accession>
<dbReference type="Proteomes" id="UP000004344">
    <property type="component" value="Unassembled WGS sequence"/>
</dbReference>